<dbReference type="InterPro" id="IPR004942">
    <property type="entry name" value="Roadblock/LAMTOR2_dom"/>
</dbReference>
<evidence type="ECO:0000313" key="3">
    <source>
        <dbReference type="EMBL" id="TGY34529.1"/>
    </source>
</evidence>
<organism evidence="3 4">
    <name type="scientific">Stenotrophomonas maltophilia</name>
    <name type="common">Pseudomonas maltophilia</name>
    <name type="synonym">Xanthomonas maltophilia</name>
    <dbReference type="NCBI Taxonomy" id="40324"/>
    <lineage>
        <taxon>Bacteria</taxon>
        <taxon>Pseudomonadati</taxon>
        <taxon>Pseudomonadota</taxon>
        <taxon>Gammaproteobacteria</taxon>
        <taxon>Lysobacterales</taxon>
        <taxon>Lysobacteraceae</taxon>
        <taxon>Stenotrophomonas</taxon>
        <taxon>Stenotrophomonas maltophilia group</taxon>
    </lineage>
</organism>
<gene>
    <name evidence="3" type="ORF">E5352_08775</name>
</gene>
<protein>
    <submittedName>
        <fullName evidence="3">Roadblock/LC7 domain-containing protein</fullName>
    </submittedName>
</protein>
<reference evidence="3 4" key="1">
    <citation type="submission" date="2019-04" db="EMBL/GenBank/DDBJ databases">
        <title>Microbes associate with the intestines of laboratory mice.</title>
        <authorList>
            <person name="Navarre W."/>
            <person name="Wong E."/>
            <person name="Huang K."/>
            <person name="Tropini C."/>
            <person name="Ng K."/>
            <person name="Yu B."/>
        </authorList>
    </citation>
    <scope>NUCLEOTIDE SEQUENCE [LARGE SCALE GENOMIC DNA]</scope>
    <source>
        <strain evidence="3 4">NM62_B4-13</strain>
    </source>
</reference>
<dbReference type="OrthoDB" id="6053578at2"/>
<accession>A0A4S2CZN8</accession>
<evidence type="ECO:0000256" key="1">
    <source>
        <dbReference type="SAM" id="MobiDB-lite"/>
    </source>
</evidence>
<evidence type="ECO:0000313" key="4">
    <source>
        <dbReference type="Proteomes" id="UP000306631"/>
    </source>
</evidence>
<dbReference type="EMBL" id="SRYW01000006">
    <property type="protein sequence ID" value="TGY34529.1"/>
    <property type="molecule type" value="Genomic_DNA"/>
</dbReference>
<dbReference type="Pfam" id="PF03259">
    <property type="entry name" value="Robl_LC7"/>
    <property type="match status" value="1"/>
</dbReference>
<feature type="compositionally biased region" description="Polar residues" evidence="1">
    <location>
        <begin position="152"/>
        <end position="162"/>
    </location>
</feature>
<dbReference type="Proteomes" id="UP000306631">
    <property type="component" value="Unassembled WGS sequence"/>
</dbReference>
<feature type="domain" description="Roadblock/LAMTOR2" evidence="2">
    <location>
        <begin position="19"/>
        <end position="109"/>
    </location>
</feature>
<dbReference type="SMART" id="SM00960">
    <property type="entry name" value="Robl_LC7"/>
    <property type="match status" value="1"/>
</dbReference>
<comment type="caution">
    <text evidence="3">The sequence shown here is derived from an EMBL/GenBank/DDBJ whole genome shotgun (WGS) entry which is preliminary data.</text>
</comment>
<dbReference type="Gene3D" id="3.30.450.30">
    <property type="entry name" value="Dynein light chain 2a, cytoplasmic"/>
    <property type="match status" value="1"/>
</dbReference>
<feature type="region of interest" description="Disordered" evidence="1">
    <location>
        <begin position="142"/>
        <end position="162"/>
    </location>
</feature>
<evidence type="ECO:0000259" key="2">
    <source>
        <dbReference type="SMART" id="SM00960"/>
    </source>
</evidence>
<sequence>MPDGRDVHPVDARQREALGCHLQAFCNDIDGVRSVVLASVDGFAVVPGAGTHGNGERLAAMTSAMLALAGAVGRELALGELEVLMLEAGGGKVLMLALPSQPAPLLLMTACDQRCVVGKVLWRAKECGRNIVAELSGSRADPQGHMGLDNQRGATWQDSIRP</sequence>
<dbReference type="AlphaFoldDB" id="A0A4S2CZN8"/>
<name>A0A4S2CZN8_STEMA</name>
<dbReference type="SUPFAM" id="SSF103196">
    <property type="entry name" value="Roadblock/LC7 domain"/>
    <property type="match status" value="1"/>
</dbReference>
<proteinExistence type="predicted"/>